<dbReference type="EMBL" id="BJXR01000025">
    <property type="protein sequence ID" value="GEN07726.1"/>
    <property type="molecule type" value="Genomic_DNA"/>
</dbReference>
<name>A0A511T0N5_MYXFU</name>
<organism evidence="3 6">
    <name type="scientific">Myxococcus fulvus</name>
    <dbReference type="NCBI Taxonomy" id="33"/>
    <lineage>
        <taxon>Bacteria</taxon>
        <taxon>Pseudomonadati</taxon>
        <taxon>Myxococcota</taxon>
        <taxon>Myxococcia</taxon>
        <taxon>Myxococcales</taxon>
        <taxon>Cystobacterineae</taxon>
        <taxon>Myxococcaceae</taxon>
        <taxon>Myxococcus</taxon>
    </lineage>
</organism>
<accession>A0A511T0N5</accession>
<evidence type="ECO:0000256" key="1">
    <source>
        <dbReference type="SAM" id="SignalP"/>
    </source>
</evidence>
<reference evidence="3 6" key="2">
    <citation type="submission" date="2019-07" db="EMBL/GenBank/DDBJ databases">
        <title>Whole genome shotgun sequence of Myxococcus fulvus NBRC 100333.</title>
        <authorList>
            <person name="Hosoyama A."/>
            <person name="Uohara A."/>
            <person name="Ohji S."/>
            <person name="Ichikawa N."/>
        </authorList>
    </citation>
    <scope>NUCLEOTIDE SEQUENCE [LARGE SCALE GENOMIC DNA]</scope>
    <source>
        <strain evidence="3 6">NBRC 100333</strain>
    </source>
</reference>
<feature type="signal peptide" evidence="1">
    <location>
        <begin position="1"/>
        <end position="21"/>
    </location>
</feature>
<evidence type="ECO:0000313" key="4">
    <source>
        <dbReference type="EMBL" id="SES81736.1"/>
    </source>
</evidence>
<dbReference type="InterPro" id="IPR025193">
    <property type="entry name" value="DUF4114"/>
</dbReference>
<dbReference type="STRING" id="1334629.MFUL124B02_02130"/>
<feature type="chain" id="PRO_5022693554" evidence="1">
    <location>
        <begin position="22"/>
        <end position="1416"/>
    </location>
</feature>
<dbReference type="RefSeq" id="WP_074948465.1">
    <property type="nucleotide sequence ID" value="NZ_BJXR01000025.1"/>
</dbReference>
<keyword evidence="5" id="KW-1185">Reference proteome</keyword>
<evidence type="ECO:0000259" key="2">
    <source>
        <dbReference type="Pfam" id="PF13448"/>
    </source>
</evidence>
<dbReference type="EMBL" id="FOIB01000001">
    <property type="protein sequence ID" value="SES81736.1"/>
    <property type="molecule type" value="Genomic_DNA"/>
</dbReference>
<feature type="domain" description="DUF4114" evidence="2">
    <location>
        <begin position="481"/>
        <end position="503"/>
    </location>
</feature>
<dbReference type="Pfam" id="PF13448">
    <property type="entry name" value="DUF4114"/>
    <property type="match status" value="1"/>
</dbReference>
<proteinExistence type="predicted"/>
<reference evidence="4 5" key="1">
    <citation type="submission" date="2016-10" db="EMBL/GenBank/DDBJ databases">
        <authorList>
            <person name="Varghese N."/>
            <person name="Submissions S."/>
        </authorList>
    </citation>
    <scope>NUCLEOTIDE SEQUENCE [LARGE SCALE GENOMIC DNA]</scope>
    <source>
        <strain evidence="4 5">DSM 16525</strain>
    </source>
</reference>
<evidence type="ECO:0000313" key="5">
    <source>
        <dbReference type="Proteomes" id="UP000183760"/>
    </source>
</evidence>
<protein>
    <submittedName>
        <fullName evidence="4">Type IV pilus assembly protein PilY1</fullName>
    </submittedName>
</protein>
<sequence>MKALHRALSTLLLLATPAALADDGLAQLCKDNLAQDKQPGFGNAENDLGQMTFPKELKLIGSGRSGDADIQLLPPEKLNPEKIVFPYDQRVTISYVFESAGASHALGYMYLDQAAKYLGPTGELVDSNSNGVLDLHEDLFNIAPQSGPKAREFIGDPADRRCGDKTFTSDGEDYTEPAISMKATCAKTYRRVTGNNGLADARPGLGSTHIDTDIVGTSQSGGSAATDDYSDRGLFPRIPNLLEPSDDKNGRKGIGQMVFLLADDDDGTTTFLGMTPVKDASIDYDAVPDYNVSTYDNRGVPLPAPDPADKIDLGDRTVDLGTIQGNREIVFFLIVYYNSNHGPNEGTVYPCLKQDAAGKCQLHLQTPINVFFSKSAWNLDQNMSGDAVVAERNIGCPYQDSCSADNPQGTATNQCVVAGTTNTRLCGWLDDDTLYRLKNEATYGNLVMPKERAKIDRPGGTRNALPHVIVGAPSTDPFRWILGFEDIPGGGDRDFNDVVFVINKVNGGTFRSASLSNDIDLSDAEDFVITKVRFTRYDDVAPAPAHMCSTPPCWTEETPGACSVPGRAPPSITYSVAVDCHTFEFVGGVYVKKPNPNRTWIPVQFDTGNANVKELDLLEMGFTGSQLCWKVDITSPDDRCVPVVDNVNVGYQAVRSGSYSRSSPSTVGNAILWGVNETPGSAWGKNWPGVGMPEASTRLYDGRKDYSLRGRLYFRSLYDPENTNLTNVVERWDGGRVMAMTLRNEDPLNRTIYTMKPDQSRTTLADDMTVANSVAFPDSLCNQIDAGKRIFDMNSDGKCGTPTMAPGARITDGFNDRNVFREWLYGWEDHQLPGATNVKRPWAMGGINLSTVAVAVPPYLDNWAMNAMPAERDVYRRNFMSKLNERPTVAYVGTMTGVLHAFDSGAFRLNGKDECSDDIMLRGYFMHSGANCATPIAPRQYGSGKELFAYMPGGLLKDYVYHYVKYAGSGTKPKPTMDASPTLANVDFGGLGEAWTPATATTALQRPLKGARTTLVSATGKNSPIIFALDVTHPSTGPGAPRADYPMPLWEYNLKNDALLDAFTDEADDDDDVLLPDQTGSRHPASVTRIQWGASDTTGTWAAIIGTDFKPTTGRAGTLYLLDMKTGKPLQRGTGKGAHAGVITLDEGSGIAGASAMLDLNRDGHYDVMYVPTTAGSVYRINLDSVDSTRTYGRQVRTCRVASAPVAASTHVDAASNPAGTAHHQQIHSNLAVKVLRDTAKPVVRIYFGTGDNPDEIGDGPPNKEAYRYHLMAFEDPNPDGTKPCVLLDPLWVQPLDPGQAVWGGVSLSGDKVFTTTAVGAAADVCNLSETTSGRFYTATQSPDGGGKTTMTSSVLVGHGTSAPVVHDEHVFILPATGQPLLVGEKNKWNNGAANSGETRSRVLIYDPIPDGRLPR</sequence>
<dbReference type="OrthoDB" id="7156875at2"/>
<evidence type="ECO:0000313" key="3">
    <source>
        <dbReference type="EMBL" id="GEN07726.1"/>
    </source>
</evidence>
<evidence type="ECO:0000313" key="6">
    <source>
        <dbReference type="Proteomes" id="UP000321514"/>
    </source>
</evidence>
<keyword evidence="1" id="KW-0732">Signal</keyword>
<comment type="caution">
    <text evidence="3">The sequence shown here is derived from an EMBL/GenBank/DDBJ whole genome shotgun (WGS) entry which is preliminary data.</text>
</comment>
<dbReference type="Proteomes" id="UP000183760">
    <property type="component" value="Unassembled WGS sequence"/>
</dbReference>
<dbReference type="Proteomes" id="UP000321514">
    <property type="component" value="Unassembled WGS sequence"/>
</dbReference>
<gene>
    <name evidence="3" type="ORF">MFU01_27630</name>
    <name evidence="4" type="ORF">SAMN05443572_101249</name>
</gene>